<dbReference type="EMBL" id="JALBCA010000033">
    <property type="protein sequence ID" value="KAI2388152.1"/>
    <property type="molecule type" value="Genomic_DNA"/>
</dbReference>
<evidence type="ECO:0000313" key="1">
    <source>
        <dbReference type="EMBL" id="KAI2388152.1"/>
    </source>
</evidence>
<name>A0ACB8V0E1_9EURO</name>
<proteinExistence type="predicted"/>
<sequence>MEENKDPFDWSIDEVISYLCHASFDSWAHSRAPPPRPKPDVLQKALWENDVTGYVLLTEINKQTLIEDFGLKSLGQRTTILQAVQYLQGISQKYRDHAMTMVEIKPDPELPYSPSKGPSQSPVACVMPILKPTSRKPQASLEQTTHHEPLGPQNQNSLATNRHGKKQRRLDPSSLSTIQRTPCTRRYLDNQKSRVSDIFYNGVNAETEEDTFCIIGSSITPSGYQHFVNQKMQYYFQQKPHDIKNKSGNPSLAVFPYSSVFLARDDTQFFSLFVKNGKKIEFSKENIIDWPEFDHENDDLHFLLSKYPPKGEHDALPAYGDSASEGSYDSETWREIEMECQEKRILDIAKSKKLSAEDIEAAIDECIVSFIDKWQSEKLPAEERKARPIWMQADRKKTRLADINTASSKIAHLDQRLKGLRKAIKANPWSQIKDIQMQCRSMEQTVFERELQRWIITVLESKECPPKQVGHFPVAQPKPQRTGVLNDEESLGSDTNDELDSFVIPDEEHVATQFDQSDAGDETPRPVKKLKLHQGHKSLNKPEMSIPPSIVTSTVEVVDLTLSDEENVDDQDPGKENFEVHTPPLNPLDDLHQRTPSLSHFQDELESSTATSTTSTPSTRVSDLDLKRVLELGSEELQMCPTRLVAWYVHCIGSTDRDGLKEIFNTKSFNFIKKIVLQGLRNMPQRIYVIEPYDIEASHLWMRIVVMYISWTARKKLLMDKGIEKKDIESAARKKKKLRQFLPLLAEILREYPFKNSNEASREASIESSGEATIDLNISDENDILPSASAHTPHSKRKRAVKQSQEALNTQKLAQRRVQLQEEQQERLLQRFVRSGVKNSDPERQAVSFDEPIIYLHSHIGSRVKMHQLHGIRFMWRELINDEKRQGCLLAHTMGLGKTMQVIALLVTIANAANSEDSETRNQIPECFRESRTLILCPPSLIENWWEEFLMWTPQDPVTLRNLGFVRKLPTGLSLWERLREIAAWYSEGGVLLISYDIFRAMILNRATKIRGSQFEPEQHNRIKKQLLEGPNIVIADEAHKMKNKNAGISEASSYFRTKSRIALTGSPLANHLEEYYSMINWIAPGYLGDFVQFKAKYVEPIEDGLYIDSTPYERRQSLKKLQVLKNDLDPKVNRADISVLEGDLPPKVEFVITLPLTSLQEQAYKLYVDYLMSDRDDVPNARLWAWLAILSILCNHPSCFLEKLLKKNGHMKSKTPIQDSENDSLAEDTTPVTQVLAPEVITRLETLFKDVDELKSTVHSHRTKMLEEIIRESINAGDKILVFSHSIPTLNYIEHVLIQNGWRYSRLDGTTPIGSRQTATKNFNKANSPIQVYLISTKAGGLGLNIPGANRVIIFDFAFNPTWEEQAVGRAYRFGQRKPVFVYRFIAGGTYEDAMYNKIVFKTQLSFRVVDKKNPIRYASKSKKAYLFPPKEVKQNDLTEFKGKDPKVLDKLLNQPNFIRQIALTETFQREDNDKLTPEEEKAVQAELDDERLKRNDPKAWEKKNAERERIEMQTASSYMTINNIRFTQPSPRTPMPPPTIQPVWRPVPFSAHSPTYPLNAGFNSQGTIDGAPSASAPQPRNVHSGPPPLPPDISLFAPIPPRPPNPSATFSSLSIHASSPTSNAISRTDPNSSLNGDTAPTTSRLPEIPATQTLDTSIPPLNTLQALPEMVDKPLTRLPQSPNGPKPPFISLPENTTLSESQSPNNSGPPNPPGSQIAPPPPSASSAGSHTNTLIPNQPNNNQNPSETLPRNRKGSNDTDKRSGEAPESSDSSPKTPDVEDSTRCATQ</sequence>
<reference evidence="1" key="1">
    <citation type="journal article" date="2022" name="bioRxiv">
        <title>Population genetic analysis of Ophidiomyces ophidiicola, the causative agent of snake fungal disease, indicates recent introductions to the USA.</title>
        <authorList>
            <person name="Ladner J.T."/>
            <person name="Palmer J.M."/>
            <person name="Ettinger C.L."/>
            <person name="Stajich J.E."/>
            <person name="Farrell T.M."/>
            <person name="Glorioso B.M."/>
            <person name="Lawson B."/>
            <person name="Price S.J."/>
            <person name="Stengle A.G."/>
            <person name="Grear D.A."/>
            <person name="Lorch J.M."/>
        </authorList>
    </citation>
    <scope>NUCLEOTIDE SEQUENCE</scope>
    <source>
        <strain evidence="1">NWHC 24266-5</strain>
    </source>
</reference>
<protein>
    <submittedName>
        <fullName evidence="1">Uncharacterized protein</fullName>
    </submittedName>
</protein>
<comment type="caution">
    <text evidence="1">The sequence shown here is derived from an EMBL/GenBank/DDBJ whole genome shotgun (WGS) entry which is preliminary data.</text>
</comment>
<gene>
    <name evidence="1" type="ORF">LOY88_002743</name>
</gene>
<accession>A0ACB8V0E1</accession>
<organism evidence="1">
    <name type="scientific">Ophidiomyces ophidiicola</name>
    <dbReference type="NCBI Taxonomy" id="1387563"/>
    <lineage>
        <taxon>Eukaryota</taxon>
        <taxon>Fungi</taxon>
        <taxon>Dikarya</taxon>
        <taxon>Ascomycota</taxon>
        <taxon>Pezizomycotina</taxon>
        <taxon>Eurotiomycetes</taxon>
        <taxon>Eurotiomycetidae</taxon>
        <taxon>Onygenales</taxon>
        <taxon>Onygenaceae</taxon>
        <taxon>Ophidiomyces</taxon>
    </lineage>
</organism>